<accession>A0A368JWU3</accession>
<name>A0A368JWU3_9HYPH</name>
<sequence>MPLEANNISAQLAPRYQMLNVQYSNELAYTLRVASQLQKRLLVAQTDAGNSQTERAMSNADIRQRMGKLVGRFSLVFRLIQSIN</sequence>
<proteinExistence type="predicted"/>
<dbReference type="AlphaFoldDB" id="A0A368JWU3"/>
<dbReference type="EMBL" id="QOZG01000041">
    <property type="protein sequence ID" value="RCS21421.1"/>
    <property type="molecule type" value="Genomic_DNA"/>
</dbReference>
<keyword evidence="2" id="KW-1185">Reference proteome</keyword>
<protein>
    <submittedName>
        <fullName evidence="1">Uncharacterized protein</fullName>
    </submittedName>
</protein>
<reference evidence="1 2" key="1">
    <citation type="submission" date="2018-07" db="EMBL/GenBank/DDBJ databases">
        <title>The draft genome of Phyllobacterium salinisoli.</title>
        <authorList>
            <person name="Liu L."/>
            <person name="Li L."/>
            <person name="Zhang X."/>
            <person name="Liang L."/>
        </authorList>
    </citation>
    <scope>NUCLEOTIDE SEQUENCE [LARGE SCALE GENOMIC DNA]</scope>
    <source>
        <strain evidence="1 2">LLAN61</strain>
    </source>
</reference>
<organism evidence="1 2">
    <name type="scientific">Phyllobacterium salinisoli</name>
    <dbReference type="NCBI Taxonomy" id="1899321"/>
    <lineage>
        <taxon>Bacteria</taxon>
        <taxon>Pseudomonadati</taxon>
        <taxon>Pseudomonadota</taxon>
        <taxon>Alphaproteobacteria</taxon>
        <taxon>Hyphomicrobiales</taxon>
        <taxon>Phyllobacteriaceae</taxon>
        <taxon>Phyllobacterium</taxon>
    </lineage>
</organism>
<comment type="caution">
    <text evidence="1">The sequence shown here is derived from an EMBL/GenBank/DDBJ whole genome shotgun (WGS) entry which is preliminary data.</text>
</comment>
<evidence type="ECO:0000313" key="1">
    <source>
        <dbReference type="EMBL" id="RCS21421.1"/>
    </source>
</evidence>
<evidence type="ECO:0000313" key="2">
    <source>
        <dbReference type="Proteomes" id="UP000253420"/>
    </source>
</evidence>
<gene>
    <name evidence="1" type="ORF">DUT91_24205</name>
</gene>
<dbReference type="Proteomes" id="UP000253420">
    <property type="component" value="Unassembled WGS sequence"/>
</dbReference>